<evidence type="ECO:0000256" key="2">
    <source>
        <dbReference type="ARBA" id="ARBA00022475"/>
    </source>
</evidence>
<keyword evidence="4 10" id="KW-1133">Transmembrane helix</keyword>
<keyword evidence="3 9" id="KW-0812">Transmembrane</keyword>
<evidence type="ECO:0000256" key="8">
    <source>
        <dbReference type="ARBA" id="ARBA00023224"/>
    </source>
</evidence>
<dbReference type="AlphaFoldDB" id="A0ABD2PUE1"/>
<dbReference type="Proteomes" id="UP001626550">
    <property type="component" value="Unassembled WGS sequence"/>
</dbReference>
<reference evidence="12 13" key="1">
    <citation type="submission" date="2024-11" db="EMBL/GenBank/DDBJ databases">
        <title>Adaptive evolution of stress response genes in parasites aligns with host niche diversity.</title>
        <authorList>
            <person name="Hahn C."/>
            <person name="Resl P."/>
        </authorList>
    </citation>
    <scope>NUCLEOTIDE SEQUENCE [LARGE SCALE GENOMIC DNA]</scope>
    <source>
        <strain evidence="12">EGGRZ-B1_66</strain>
        <tissue evidence="12">Body</tissue>
    </source>
</reference>
<keyword evidence="7 9" id="KW-0675">Receptor</keyword>
<dbReference type="PANTHER" id="PTHR24248">
    <property type="entry name" value="ADRENERGIC RECEPTOR-RELATED G-PROTEIN COUPLED RECEPTOR"/>
    <property type="match status" value="1"/>
</dbReference>
<dbReference type="Pfam" id="PF00001">
    <property type="entry name" value="7tm_1"/>
    <property type="match status" value="1"/>
</dbReference>
<dbReference type="EMBL" id="JBJKFK010002450">
    <property type="protein sequence ID" value="KAL3311087.1"/>
    <property type="molecule type" value="Genomic_DNA"/>
</dbReference>
<dbReference type="PROSITE" id="PS50262">
    <property type="entry name" value="G_PROTEIN_RECEP_F1_2"/>
    <property type="match status" value="1"/>
</dbReference>
<dbReference type="PRINTS" id="PR00237">
    <property type="entry name" value="GPCRRHODOPSN"/>
</dbReference>
<feature type="transmembrane region" description="Helical" evidence="10">
    <location>
        <begin position="127"/>
        <end position="149"/>
    </location>
</feature>
<evidence type="ECO:0000313" key="13">
    <source>
        <dbReference type="Proteomes" id="UP001626550"/>
    </source>
</evidence>
<dbReference type="CDD" id="cd00637">
    <property type="entry name" value="7tm_classA_rhodopsin-like"/>
    <property type="match status" value="1"/>
</dbReference>
<evidence type="ECO:0000256" key="10">
    <source>
        <dbReference type="SAM" id="Phobius"/>
    </source>
</evidence>
<proteinExistence type="inferred from homology"/>
<dbReference type="PROSITE" id="PS00237">
    <property type="entry name" value="G_PROTEIN_RECEP_F1_1"/>
    <property type="match status" value="1"/>
</dbReference>
<gene>
    <name evidence="12" type="primary">HTR1D</name>
    <name evidence="12" type="ORF">Ciccas_010338</name>
</gene>
<keyword evidence="8 9" id="KW-0807">Transducer</keyword>
<evidence type="ECO:0000256" key="5">
    <source>
        <dbReference type="ARBA" id="ARBA00023040"/>
    </source>
</evidence>
<comment type="caution">
    <text evidence="12">The sequence shown here is derived from an EMBL/GenBank/DDBJ whole genome shotgun (WGS) entry which is preliminary data.</text>
</comment>
<feature type="transmembrane region" description="Helical" evidence="10">
    <location>
        <begin position="323"/>
        <end position="341"/>
    </location>
</feature>
<feature type="transmembrane region" description="Helical" evidence="10">
    <location>
        <begin position="283"/>
        <end position="303"/>
    </location>
</feature>
<feature type="transmembrane region" description="Helical" evidence="10">
    <location>
        <begin position="43"/>
        <end position="67"/>
    </location>
</feature>
<evidence type="ECO:0000256" key="3">
    <source>
        <dbReference type="ARBA" id="ARBA00022692"/>
    </source>
</evidence>
<organism evidence="12 13">
    <name type="scientific">Cichlidogyrus casuarinus</name>
    <dbReference type="NCBI Taxonomy" id="1844966"/>
    <lineage>
        <taxon>Eukaryota</taxon>
        <taxon>Metazoa</taxon>
        <taxon>Spiralia</taxon>
        <taxon>Lophotrochozoa</taxon>
        <taxon>Platyhelminthes</taxon>
        <taxon>Monogenea</taxon>
        <taxon>Monopisthocotylea</taxon>
        <taxon>Dactylogyridea</taxon>
        <taxon>Ancyrocephalidae</taxon>
        <taxon>Cichlidogyrus</taxon>
    </lineage>
</organism>
<protein>
    <submittedName>
        <fullName evidence="12">5-hydroxytryptamine receptor 1D</fullName>
    </submittedName>
</protein>
<evidence type="ECO:0000256" key="6">
    <source>
        <dbReference type="ARBA" id="ARBA00023136"/>
    </source>
</evidence>
<dbReference type="PANTHER" id="PTHR24248:SF176">
    <property type="entry name" value="G-PROTEIN COUPLED RECEPTOR 101-RELATED"/>
    <property type="match status" value="1"/>
</dbReference>
<evidence type="ECO:0000256" key="7">
    <source>
        <dbReference type="ARBA" id="ARBA00023170"/>
    </source>
</evidence>
<keyword evidence="13" id="KW-1185">Reference proteome</keyword>
<feature type="transmembrane region" description="Helical" evidence="10">
    <location>
        <begin position="194"/>
        <end position="217"/>
    </location>
</feature>
<dbReference type="Gene3D" id="1.20.1070.10">
    <property type="entry name" value="Rhodopsin 7-helix transmembrane proteins"/>
    <property type="match status" value="1"/>
</dbReference>
<sequence length="417" mass="47943">MPPLDYFWVMLVMLALLIFLINGFIFLACIIDARAMRVPGNVFLVRLMLMADLGIGLVSLPGFALAAKFPHSWPLPVWTCDLWITLENLCFNVSQLAVMMIALDRFLAVCSVLFHRKFMHPANQKRICVLVWLITLLRIILVFPTWVYISGYRRNQFKNQSQEYSLLLPLNASCTHPLFESDCSYGIMNRALSIYIPMMLLLFFYFCIFCIILRTVARPQTLSSMRPKVKKACSAPVLYPQPEHPCKKNKISATIPKLATASSVRLSERRRHPMRFRRTRRSLRQLTIIVIVFLATNLPWHVVANSSCLNRYTVSQLLPMLQLTWFITVLNALINPFCYVLDHRQYRQIIVGAVQRMLCLSTSRPPPYTLASKRISTPVLTTNKNGPYSVSRIDHLTVRPDPEGQLESISRKELSSY</sequence>
<evidence type="ECO:0000256" key="4">
    <source>
        <dbReference type="ARBA" id="ARBA00022989"/>
    </source>
</evidence>
<evidence type="ECO:0000256" key="1">
    <source>
        <dbReference type="ARBA" id="ARBA00004651"/>
    </source>
</evidence>
<accession>A0ABD2PUE1</accession>
<keyword evidence="6 10" id="KW-0472">Membrane</keyword>
<dbReference type="InterPro" id="IPR017452">
    <property type="entry name" value="GPCR_Rhodpsn_7TM"/>
</dbReference>
<dbReference type="InterPro" id="IPR000276">
    <property type="entry name" value="GPCR_Rhodpsn"/>
</dbReference>
<evidence type="ECO:0000256" key="9">
    <source>
        <dbReference type="RuleBase" id="RU000688"/>
    </source>
</evidence>
<feature type="transmembrane region" description="Helical" evidence="10">
    <location>
        <begin position="96"/>
        <end position="115"/>
    </location>
</feature>
<dbReference type="SUPFAM" id="SSF81321">
    <property type="entry name" value="Family A G protein-coupled receptor-like"/>
    <property type="match status" value="1"/>
</dbReference>
<feature type="domain" description="G-protein coupled receptors family 1 profile" evidence="11">
    <location>
        <begin position="22"/>
        <end position="339"/>
    </location>
</feature>
<comment type="similarity">
    <text evidence="9">Belongs to the G-protein coupled receptor 1 family.</text>
</comment>
<evidence type="ECO:0000259" key="11">
    <source>
        <dbReference type="PROSITE" id="PS50262"/>
    </source>
</evidence>
<dbReference type="GO" id="GO:0004930">
    <property type="term" value="F:G protein-coupled receptor activity"/>
    <property type="evidence" value="ECO:0007669"/>
    <property type="project" value="UniProtKB-KW"/>
</dbReference>
<name>A0ABD2PUE1_9PLAT</name>
<comment type="subcellular location">
    <subcellularLocation>
        <location evidence="1">Cell membrane</location>
        <topology evidence="1">Multi-pass membrane protein</topology>
    </subcellularLocation>
</comment>
<feature type="transmembrane region" description="Helical" evidence="10">
    <location>
        <begin position="6"/>
        <end position="31"/>
    </location>
</feature>
<dbReference type="GO" id="GO:0005886">
    <property type="term" value="C:plasma membrane"/>
    <property type="evidence" value="ECO:0007669"/>
    <property type="project" value="UniProtKB-SubCell"/>
</dbReference>
<keyword evidence="2" id="KW-1003">Cell membrane</keyword>
<evidence type="ECO:0000313" key="12">
    <source>
        <dbReference type="EMBL" id="KAL3311087.1"/>
    </source>
</evidence>
<keyword evidence="5 9" id="KW-0297">G-protein coupled receptor</keyword>